<dbReference type="RefSeq" id="WP_198467545.1">
    <property type="nucleotide sequence ID" value="NZ_JAEFDC010000016.1"/>
</dbReference>
<dbReference type="EMBL" id="JAEFDC010000016">
    <property type="protein sequence ID" value="MBI1647988.1"/>
    <property type="molecule type" value="Genomic_DNA"/>
</dbReference>
<evidence type="ECO:0000313" key="3">
    <source>
        <dbReference type="Proteomes" id="UP000641139"/>
    </source>
</evidence>
<accession>A0ABS0SQC5</accession>
<dbReference type="SUPFAM" id="SSF52980">
    <property type="entry name" value="Restriction endonuclease-like"/>
    <property type="match status" value="1"/>
</dbReference>
<dbReference type="PANTHER" id="PTHR36558">
    <property type="entry name" value="GLR1098 PROTEIN"/>
    <property type="match status" value="1"/>
</dbReference>
<keyword evidence="2" id="KW-0540">Nuclease</keyword>
<reference evidence="2 3" key="1">
    <citation type="journal article" date="2021" name="Int. J. Syst. Evol. Microbiol.">
        <title>Capnocytophaga periodontitidis sp. nov., isolated from subgingival plaque of periodontitis patient.</title>
        <authorList>
            <person name="Zhang Y."/>
            <person name="Qiao D."/>
            <person name="Shi W."/>
            <person name="Wu D."/>
            <person name="Cai M."/>
        </authorList>
    </citation>
    <scope>NUCLEOTIDE SEQUENCE [LARGE SCALE GENOMIC DNA]</scope>
    <source>
        <strain evidence="2 3">051621</strain>
    </source>
</reference>
<name>A0ABS0SQC5_9FLAO</name>
<dbReference type="Proteomes" id="UP000641139">
    <property type="component" value="Unassembled WGS sequence"/>
</dbReference>
<comment type="caution">
    <text evidence="2">The sequence shown here is derived from an EMBL/GenBank/DDBJ whole genome shotgun (WGS) entry which is preliminary data.</text>
</comment>
<keyword evidence="2" id="KW-0378">Hydrolase</keyword>
<proteinExistence type="predicted"/>
<dbReference type="Pfam" id="PF05685">
    <property type="entry name" value="Uma2"/>
    <property type="match status" value="1"/>
</dbReference>
<dbReference type="InterPro" id="IPR012296">
    <property type="entry name" value="Nuclease_put_TT1808"/>
</dbReference>
<keyword evidence="3" id="KW-1185">Reference proteome</keyword>
<dbReference type="Gene3D" id="3.90.1570.10">
    <property type="entry name" value="tt1808, chain A"/>
    <property type="match status" value="1"/>
</dbReference>
<organism evidence="2 3">
    <name type="scientific">Capnocytophaga periodontitidis</name>
    <dbReference type="NCBI Taxonomy" id="2795027"/>
    <lineage>
        <taxon>Bacteria</taxon>
        <taxon>Pseudomonadati</taxon>
        <taxon>Bacteroidota</taxon>
        <taxon>Flavobacteriia</taxon>
        <taxon>Flavobacteriales</taxon>
        <taxon>Flavobacteriaceae</taxon>
        <taxon>Capnocytophaga</taxon>
    </lineage>
</organism>
<dbReference type="PANTHER" id="PTHR36558:SF1">
    <property type="entry name" value="RESTRICTION ENDONUCLEASE DOMAIN-CONTAINING PROTEIN-RELATED"/>
    <property type="match status" value="1"/>
</dbReference>
<dbReference type="InterPro" id="IPR008538">
    <property type="entry name" value="Uma2"/>
</dbReference>
<gene>
    <name evidence="2" type="ORF">I7X30_13120</name>
</gene>
<dbReference type="InterPro" id="IPR011335">
    <property type="entry name" value="Restrct_endonuc-II-like"/>
</dbReference>
<keyword evidence="2" id="KW-0255">Endonuclease</keyword>
<protein>
    <submittedName>
        <fullName evidence="2">Uma2 family endonuclease</fullName>
    </submittedName>
</protein>
<evidence type="ECO:0000259" key="1">
    <source>
        <dbReference type="Pfam" id="PF05685"/>
    </source>
</evidence>
<sequence>MVTSIDQLDLNRTYTYADYLLWQLKEKIQLFKGKIFAMSPAPKRIHQDISRRLVRTMLGVFDEECGCKLYYAPFDVRLSENTVVQPDVCVICDTSKLDERGCKGAPDLVVEILSPTNTENDTKQKFELYQESGVREYWVVYPFADYKAIHIYCLENGKYIAQPPIIEGDIVTSIAFPSLSFSTKELFKD</sequence>
<evidence type="ECO:0000313" key="2">
    <source>
        <dbReference type="EMBL" id="MBI1647988.1"/>
    </source>
</evidence>
<dbReference type="GO" id="GO:0004519">
    <property type="term" value="F:endonuclease activity"/>
    <property type="evidence" value="ECO:0007669"/>
    <property type="project" value="UniProtKB-KW"/>
</dbReference>
<dbReference type="CDD" id="cd06260">
    <property type="entry name" value="DUF820-like"/>
    <property type="match status" value="1"/>
</dbReference>
<feature type="domain" description="Putative restriction endonuclease" evidence="1">
    <location>
        <begin position="18"/>
        <end position="181"/>
    </location>
</feature>